<protein>
    <submittedName>
        <fullName evidence="1">Uncharacterized protein</fullName>
    </submittedName>
</protein>
<accession>A0A0E9VG31</accession>
<name>A0A0E9VG31_ANGAN</name>
<reference evidence="1" key="1">
    <citation type="submission" date="2014-11" db="EMBL/GenBank/DDBJ databases">
        <authorList>
            <person name="Amaro Gonzalez C."/>
        </authorList>
    </citation>
    <scope>NUCLEOTIDE SEQUENCE</scope>
</reference>
<sequence length="29" mass="3386">MRRRTHYSTSCGGQGCSPIKCEEWDKKIK</sequence>
<organism evidence="1">
    <name type="scientific">Anguilla anguilla</name>
    <name type="common">European freshwater eel</name>
    <name type="synonym">Muraena anguilla</name>
    <dbReference type="NCBI Taxonomy" id="7936"/>
    <lineage>
        <taxon>Eukaryota</taxon>
        <taxon>Metazoa</taxon>
        <taxon>Chordata</taxon>
        <taxon>Craniata</taxon>
        <taxon>Vertebrata</taxon>
        <taxon>Euteleostomi</taxon>
        <taxon>Actinopterygii</taxon>
        <taxon>Neopterygii</taxon>
        <taxon>Teleostei</taxon>
        <taxon>Anguilliformes</taxon>
        <taxon>Anguillidae</taxon>
        <taxon>Anguilla</taxon>
    </lineage>
</organism>
<dbReference type="PROSITE" id="PS51257">
    <property type="entry name" value="PROKAR_LIPOPROTEIN"/>
    <property type="match status" value="1"/>
</dbReference>
<dbReference type="EMBL" id="GBXM01032419">
    <property type="protein sequence ID" value="JAH76158.1"/>
    <property type="molecule type" value="Transcribed_RNA"/>
</dbReference>
<evidence type="ECO:0000313" key="1">
    <source>
        <dbReference type="EMBL" id="JAH76158.1"/>
    </source>
</evidence>
<proteinExistence type="predicted"/>
<reference evidence="1" key="2">
    <citation type="journal article" date="2015" name="Fish Shellfish Immunol.">
        <title>Early steps in the European eel (Anguilla anguilla)-Vibrio vulnificus interaction in the gills: Role of the RtxA13 toxin.</title>
        <authorList>
            <person name="Callol A."/>
            <person name="Pajuelo D."/>
            <person name="Ebbesson L."/>
            <person name="Teles M."/>
            <person name="MacKenzie S."/>
            <person name="Amaro C."/>
        </authorList>
    </citation>
    <scope>NUCLEOTIDE SEQUENCE</scope>
</reference>
<dbReference type="AlphaFoldDB" id="A0A0E9VG31"/>